<dbReference type="InterPro" id="IPR051248">
    <property type="entry name" value="UPF0507/Ank_repeat_27"/>
</dbReference>
<feature type="repeat" description="ANK" evidence="1">
    <location>
        <begin position="805"/>
        <end position="827"/>
    </location>
</feature>
<dbReference type="PRINTS" id="PR01415">
    <property type="entry name" value="ANKYRIN"/>
</dbReference>
<feature type="repeat" description="ANK" evidence="1">
    <location>
        <begin position="771"/>
        <end position="803"/>
    </location>
</feature>
<feature type="repeat" description="ANK" evidence="1">
    <location>
        <begin position="514"/>
        <end position="546"/>
    </location>
</feature>
<protein>
    <recommendedName>
        <fullName evidence="3">VPS9 domain-containing protein</fullName>
    </recommendedName>
</protein>
<dbReference type="PANTHER" id="PTHR24170:SF2">
    <property type="entry name" value="ANKYRIN REPEAT DOMAIN-CONTAINING PROTEIN 27"/>
    <property type="match status" value="1"/>
</dbReference>
<evidence type="ECO:0000313" key="4">
    <source>
        <dbReference type="EMBL" id="KAK9500655.1"/>
    </source>
</evidence>
<evidence type="ECO:0000313" key="5">
    <source>
        <dbReference type="Proteomes" id="UP001461498"/>
    </source>
</evidence>
<dbReference type="PROSITE" id="PS50088">
    <property type="entry name" value="ANK_REPEAT"/>
    <property type="match status" value="6"/>
</dbReference>
<dbReference type="GO" id="GO:0000149">
    <property type="term" value="F:SNARE binding"/>
    <property type="evidence" value="ECO:0007669"/>
    <property type="project" value="TreeGrafter"/>
</dbReference>
<proteinExistence type="predicted"/>
<dbReference type="Pfam" id="PF13637">
    <property type="entry name" value="Ank_4"/>
    <property type="match status" value="1"/>
</dbReference>
<dbReference type="Proteomes" id="UP001461498">
    <property type="component" value="Unassembled WGS sequence"/>
</dbReference>
<dbReference type="EMBL" id="JAPXFL010000010">
    <property type="protein sequence ID" value="KAK9500655.1"/>
    <property type="molecule type" value="Genomic_DNA"/>
</dbReference>
<dbReference type="AlphaFoldDB" id="A0AAW1CWU8"/>
<dbReference type="GO" id="GO:0030133">
    <property type="term" value="C:transport vesicle"/>
    <property type="evidence" value="ECO:0007669"/>
    <property type="project" value="TreeGrafter"/>
</dbReference>
<evidence type="ECO:0000256" key="1">
    <source>
        <dbReference type="PROSITE-ProRule" id="PRU00023"/>
    </source>
</evidence>
<dbReference type="InterPro" id="IPR003123">
    <property type="entry name" value="VPS9"/>
</dbReference>
<dbReference type="CDD" id="cd22885">
    <property type="entry name" value="ANKRD27_zf1"/>
    <property type="match status" value="1"/>
</dbReference>
<accession>A0AAW1CWU8</accession>
<dbReference type="InterPro" id="IPR037191">
    <property type="entry name" value="VPS9_dom_sf"/>
</dbReference>
<dbReference type="GO" id="GO:0045022">
    <property type="term" value="P:early endosome to late endosome transport"/>
    <property type="evidence" value="ECO:0007669"/>
    <property type="project" value="TreeGrafter"/>
</dbReference>
<dbReference type="Gene3D" id="1.25.40.20">
    <property type="entry name" value="Ankyrin repeat-containing domain"/>
    <property type="match status" value="3"/>
</dbReference>
<feature type="repeat" description="ANK" evidence="1">
    <location>
        <begin position="586"/>
        <end position="618"/>
    </location>
</feature>
<dbReference type="Gene3D" id="1.20.1050.80">
    <property type="entry name" value="VPS9 domain"/>
    <property type="match status" value="1"/>
</dbReference>
<dbReference type="GO" id="GO:0043005">
    <property type="term" value="C:neuron projection"/>
    <property type="evidence" value="ECO:0007669"/>
    <property type="project" value="TreeGrafter"/>
</dbReference>
<keyword evidence="1" id="KW-0040">ANK repeat</keyword>
<dbReference type="InterPro" id="IPR036770">
    <property type="entry name" value="Ankyrin_rpt-contain_sf"/>
</dbReference>
<feature type="compositionally biased region" description="Acidic residues" evidence="2">
    <location>
        <begin position="678"/>
        <end position="689"/>
    </location>
</feature>
<dbReference type="GO" id="GO:0005769">
    <property type="term" value="C:early endosome"/>
    <property type="evidence" value="ECO:0007669"/>
    <property type="project" value="TreeGrafter"/>
</dbReference>
<dbReference type="Pfam" id="PF02204">
    <property type="entry name" value="VPS9"/>
    <property type="match status" value="1"/>
</dbReference>
<name>A0AAW1CWU8_9HEMI</name>
<dbReference type="SMART" id="SM00248">
    <property type="entry name" value="ANK"/>
    <property type="match status" value="8"/>
</dbReference>
<dbReference type="PROSITE" id="PS51205">
    <property type="entry name" value="VPS9"/>
    <property type="match status" value="1"/>
</dbReference>
<dbReference type="Pfam" id="PF00023">
    <property type="entry name" value="Ank"/>
    <property type="match status" value="1"/>
</dbReference>
<keyword evidence="5" id="KW-1185">Reference proteome</keyword>
<dbReference type="GO" id="GO:0005770">
    <property type="term" value="C:late endosome"/>
    <property type="evidence" value="ECO:0007669"/>
    <property type="project" value="TreeGrafter"/>
</dbReference>
<feature type="domain" description="VPS9" evidence="3">
    <location>
        <begin position="243"/>
        <end position="383"/>
    </location>
</feature>
<comment type="caution">
    <text evidence="4">The sequence shown here is derived from an EMBL/GenBank/DDBJ whole genome shotgun (WGS) entry which is preliminary data.</text>
</comment>
<dbReference type="GO" id="GO:0048812">
    <property type="term" value="P:neuron projection morphogenesis"/>
    <property type="evidence" value="ECO:0007669"/>
    <property type="project" value="TreeGrafter"/>
</dbReference>
<organism evidence="4 5">
    <name type="scientific">Rhynocoris fuscipes</name>
    <dbReference type="NCBI Taxonomy" id="488301"/>
    <lineage>
        <taxon>Eukaryota</taxon>
        <taxon>Metazoa</taxon>
        <taxon>Ecdysozoa</taxon>
        <taxon>Arthropoda</taxon>
        <taxon>Hexapoda</taxon>
        <taxon>Insecta</taxon>
        <taxon>Pterygota</taxon>
        <taxon>Neoptera</taxon>
        <taxon>Paraneoptera</taxon>
        <taxon>Hemiptera</taxon>
        <taxon>Heteroptera</taxon>
        <taxon>Panheteroptera</taxon>
        <taxon>Cimicomorpha</taxon>
        <taxon>Reduviidae</taxon>
        <taxon>Harpactorinae</taxon>
        <taxon>Harpactorini</taxon>
        <taxon>Rhynocoris</taxon>
    </lineage>
</organism>
<feature type="region of interest" description="Disordered" evidence="2">
    <location>
        <begin position="665"/>
        <end position="689"/>
    </location>
</feature>
<dbReference type="InterPro" id="IPR002110">
    <property type="entry name" value="Ankyrin_rpt"/>
</dbReference>
<dbReference type="PROSITE" id="PS50297">
    <property type="entry name" value="ANK_REP_REGION"/>
    <property type="match status" value="6"/>
</dbReference>
<feature type="repeat" description="ANK" evidence="1">
    <location>
        <begin position="481"/>
        <end position="513"/>
    </location>
</feature>
<feature type="repeat" description="ANK" evidence="1">
    <location>
        <begin position="839"/>
        <end position="871"/>
    </location>
</feature>
<evidence type="ECO:0000256" key="2">
    <source>
        <dbReference type="SAM" id="MobiDB-lite"/>
    </source>
</evidence>
<dbReference type="GO" id="GO:0005886">
    <property type="term" value="C:plasma membrane"/>
    <property type="evidence" value="ECO:0007669"/>
    <property type="project" value="TreeGrafter"/>
</dbReference>
<dbReference type="GO" id="GO:0005085">
    <property type="term" value="F:guanyl-nucleotide exchange factor activity"/>
    <property type="evidence" value="ECO:0007669"/>
    <property type="project" value="TreeGrafter"/>
</dbReference>
<dbReference type="PANTHER" id="PTHR24170">
    <property type="entry name" value="ANKYRIN REPEAT DOMAIN-CONTAINING PROTEIN 27"/>
    <property type="match status" value="1"/>
</dbReference>
<dbReference type="SUPFAM" id="SSF109993">
    <property type="entry name" value="VPS9 domain"/>
    <property type="match status" value="1"/>
</dbReference>
<dbReference type="Pfam" id="PF12796">
    <property type="entry name" value="Ank_2"/>
    <property type="match status" value="2"/>
</dbReference>
<gene>
    <name evidence="4" type="ORF">O3M35_001882</name>
</gene>
<sequence length="903" mass="102444">MESNYDEDLSENVFFKVLQRDHVDLFKKATENKWIICVPRMGSMPSYSLKSDDFLSHILVPSKEFPESHFNTLNNKEIKITNRVLIIENKDISEPYSTHILFEETFYTEHLLKYKVLCIEFPLQECSVGIKNESGIKFINTFRDCIDLLWTESSKDVLEKLDDNIHSFLINNIKLEKKGLQVLKDLVGGLYTRCLQITLKDPRLKEKTNMNRYLLDNVKVSVESYVHHGIYRKLMPAITECTAFEDASFNKTVRNLSDLQLRDLDIDTQFECVIPKARSELCKVETCASIIGKVGCLKKTINAISKQDTNTENNLVLAADELLPLLVFLVIKSGLANWIAHLTYMKEFCFFSSTYQANQYNFLVTSLEAAITHIKNDLLVGPSDPESQINYNELSTDENNISYSSIIEFTNNPSLTTLFEMARLGKENEVKNILNAKNNNNNINLNSLNLCHPLCSCEKCERELNKSKYNFLPTVDTCDDRGFTVLHVAAMFGQFQTVDLLLNMGAKPNKADYKGSTPLHYACAKGHQSAVLLLMNDGANVNLQDNDGNTGLHLAVCNGHETCVKAILYFTERINSPFDVNCKNNLGNTPLHYASRWGYSSIVTLLLEYGADPYIENKHKLTPLSCAHSMNISNILTNRDKILDRFNSTLSINIDIKDKISPQFLKKPNKENNTNNNTEDDTTIDTTTEDEELKINRKVERVFRAITYGDERLACFYLGLEPSTHEVHYGFYSDRPCHPLCPCKNNLDECDYKIGELKVANPLNVDVQNSEGVTPLHISSMYGRLEFVKLLLKSGANVNVQTKTTNMTPLHLACQNQKTQIVDILLKTNKCNMNIQDKLGNTALHYACQTNNTKLLILLLNNNPNINISNNNGKTPLDIAKDLMSFSIIKMLNSHQIKITDKV</sequence>
<evidence type="ECO:0000259" key="3">
    <source>
        <dbReference type="PROSITE" id="PS51205"/>
    </source>
</evidence>
<dbReference type="GO" id="GO:0097422">
    <property type="term" value="C:tubular endosome"/>
    <property type="evidence" value="ECO:0007669"/>
    <property type="project" value="TreeGrafter"/>
</dbReference>
<dbReference type="SUPFAM" id="SSF48403">
    <property type="entry name" value="Ankyrin repeat"/>
    <property type="match status" value="2"/>
</dbReference>
<reference evidence="4 5" key="1">
    <citation type="submission" date="2022-12" db="EMBL/GenBank/DDBJ databases">
        <title>Chromosome-level genome assembly of true bugs.</title>
        <authorList>
            <person name="Ma L."/>
            <person name="Li H."/>
        </authorList>
    </citation>
    <scope>NUCLEOTIDE SEQUENCE [LARGE SCALE GENOMIC DNA]</scope>
    <source>
        <strain evidence="4">Lab_2022b</strain>
    </source>
</reference>